<name>A0A1Z4M2G8_9CYAN</name>
<feature type="transmembrane region" description="Helical" evidence="1">
    <location>
        <begin position="60"/>
        <end position="82"/>
    </location>
</feature>
<accession>A0A1Z4M2G8</accession>
<sequence>MNSNTDLKNLKLLSTFHYVVGGILIFFSLAQLINVIVFIHVMDFSAIESSQQLFPPDFKYYFAVVGVAGFILGKAIGIATILSGRFLKLHKRYWFSFVIACFLCVFTPFGTILGVFTLIVLSRQSVKELYSVNRK</sequence>
<organism evidence="2 3">
    <name type="scientific">Calothrix parasitica NIES-267</name>
    <dbReference type="NCBI Taxonomy" id="1973488"/>
    <lineage>
        <taxon>Bacteria</taxon>
        <taxon>Bacillati</taxon>
        <taxon>Cyanobacteriota</taxon>
        <taxon>Cyanophyceae</taxon>
        <taxon>Nostocales</taxon>
        <taxon>Calotrichaceae</taxon>
        <taxon>Calothrix</taxon>
    </lineage>
</organism>
<geneLocation type="plasmid" evidence="3">
    <name>Plasmid1 dna</name>
</geneLocation>
<feature type="transmembrane region" description="Helical" evidence="1">
    <location>
        <begin position="16"/>
        <end position="39"/>
    </location>
</feature>
<gene>
    <name evidence="2" type="ORF">NIES267_72030</name>
</gene>
<proteinExistence type="predicted"/>
<dbReference type="EMBL" id="AP018228">
    <property type="protein sequence ID" value="BAY87679.1"/>
    <property type="molecule type" value="Genomic_DNA"/>
</dbReference>
<keyword evidence="2" id="KW-0614">Plasmid</keyword>
<evidence type="ECO:0000313" key="3">
    <source>
        <dbReference type="Proteomes" id="UP000218418"/>
    </source>
</evidence>
<keyword evidence="1" id="KW-1133">Transmembrane helix</keyword>
<feature type="transmembrane region" description="Helical" evidence="1">
    <location>
        <begin position="94"/>
        <end position="121"/>
    </location>
</feature>
<keyword evidence="3" id="KW-1185">Reference proteome</keyword>
<evidence type="ECO:0000256" key="1">
    <source>
        <dbReference type="SAM" id="Phobius"/>
    </source>
</evidence>
<dbReference type="Proteomes" id="UP000218418">
    <property type="component" value="Plasmid plasmid1"/>
</dbReference>
<dbReference type="AlphaFoldDB" id="A0A1Z4M2G8"/>
<reference evidence="2 3" key="1">
    <citation type="submission" date="2017-06" db="EMBL/GenBank/DDBJ databases">
        <title>Genome sequencing of cyanobaciteial culture collection at National Institute for Environmental Studies (NIES).</title>
        <authorList>
            <person name="Hirose Y."/>
            <person name="Shimura Y."/>
            <person name="Fujisawa T."/>
            <person name="Nakamura Y."/>
            <person name="Kawachi M."/>
        </authorList>
    </citation>
    <scope>NUCLEOTIDE SEQUENCE [LARGE SCALE GENOMIC DNA]</scope>
    <source>
        <strain evidence="2 3">NIES-267</strain>
        <plasmid evidence="3">Plasmid1 dna</plasmid>
    </source>
</reference>
<evidence type="ECO:0000313" key="2">
    <source>
        <dbReference type="EMBL" id="BAY87679.1"/>
    </source>
</evidence>
<keyword evidence="1" id="KW-0812">Transmembrane</keyword>
<protein>
    <submittedName>
        <fullName evidence="2">Uncharacterized protein</fullName>
    </submittedName>
</protein>
<keyword evidence="1" id="KW-0472">Membrane</keyword>